<keyword evidence="3" id="KW-1185">Reference proteome</keyword>
<protein>
    <submittedName>
        <fullName evidence="2">DUF3857 domain-containing protein</fullName>
    </submittedName>
</protein>
<dbReference type="Proteomes" id="UP000324550">
    <property type="component" value="Unassembled WGS sequence"/>
</dbReference>
<name>A0A5D0GE69_9FLAO</name>
<accession>A0A5D0GE69</accession>
<gene>
    <name evidence="2" type="ORF">FVF61_05065</name>
</gene>
<reference evidence="2 3" key="1">
    <citation type="submission" date="2019-08" db="EMBL/GenBank/DDBJ databases">
        <title>Formosa sediminis sp. nov., isolated from marine sediment.</title>
        <authorList>
            <person name="Cao W.R."/>
        </authorList>
    </citation>
    <scope>NUCLEOTIDE SEQUENCE [LARGE SCALE GENOMIC DNA]</scope>
    <source>
        <strain evidence="2 3">1494</strain>
    </source>
</reference>
<comment type="caution">
    <text evidence="2">The sequence shown here is derived from an EMBL/GenBank/DDBJ whole genome shotgun (WGS) entry which is preliminary data.</text>
</comment>
<evidence type="ECO:0000256" key="1">
    <source>
        <dbReference type="SAM" id="SignalP"/>
    </source>
</evidence>
<evidence type="ECO:0000313" key="2">
    <source>
        <dbReference type="EMBL" id="TYA57278.1"/>
    </source>
</evidence>
<dbReference type="OrthoDB" id="98874at2"/>
<sequence length="647" mass="75397">MKTFFLAYLLTISFCFQAQSGFNSNDYTVTLNDLETNIYEKDSTANALVIYEYGKSYIDDRNFKLVSDIKRKLKIINSKGFNKATVSVYLYNDGKSKEKLRNVIATTYNLKGNTVVHTKLRDDEIYEEKYNENYTIAKFTLPNVKEGSVLTYSYTTETPYVFNYKEWEFQDDIPKIFSEYNTSIPANYEYHIKLVGFLKLKVNESVIENYCLTVNGGGHADCTISKYVMEDIPAYKEESYMTTKDNYLSKIEYELNTIKKFDGRIDKISKTWKDVDKELRSDSRFGRQLNVNVSNESFSSEPNLLKRAENIYSYVQEEYTWNETFNIFGDTSVRDLMKNKSGNVTEINMLLHNILEANGIDVLPVLLSTRENGFATQLFPVISEFNYLIVQATIYNKTYLLDATDDYVSFGELPFRCLNQYGRLLDLKKGSSWIDITPNNLSTIQYKVDLSLEENDILVGKINTTATGYHALPLKKEYYENNTAYVNKYKEKYHSISFIDHKVTSKDKASYEFLEEFDIEYATEDISGNLYINPFLFKLMEENPLKLQERTYPIDFGFKDAYLYTLKIDLKDKYEVLETPKEMNISLPNNKGLLIFSTKIVEGSILLYFKFNFKETIYNPDYYESLKLFMGTIVDIQKNSLIVLKRK</sequence>
<dbReference type="AlphaFoldDB" id="A0A5D0GE69"/>
<feature type="chain" id="PRO_5023021800" evidence="1">
    <location>
        <begin position="19"/>
        <end position="647"/>
    </location>
</feature>
<dbReference type="Gene3D" id="2.60.40.3140">
    <property type="match status" value="1"/>
</dbReference>
<dbReference type="Gene3D" id="3.10.620.30">
    <property type="match status" value="1"/>
</dbReference>
<keyword evidence="1" id="KW-0732">Signal</keyword>
<dbReference type="EMBL" id="VSFC01000023">
    <property type="protein sequence ID" value="TYA57278.1"/>
    <property type="molecule type" value="Genomic_DNA"/>
</dbReference>
<dbReference type="RefSeq" id="WP_148454023.1">
    <property type="nucleotide sequence ID" value="NZ_VSFC01000023.1"/>
</dbReference>
<proteinExistence type="predicted"/>
<feature type="signal peptide" evidence="1">
    <location>
        <begin position="1"/>
        <end position="18"/>
    </location>
</feature>
<dbReference type="Gene3D" id="2.60.120.1130">
    <property type="match status" value="1"/>
</dbReference>
<organism evidence="2 3">
    <name type="scientific">Formosa maritima</name>
    <dbReference type="NCBI Taxonomy" id="2592046"/>
    <lineage>
        <taxon>Bacteria</taxon>
        <taxon>Pseudomonadati</taxon>
        <taxon>Bacteroidota</taxon>
        <taxon>Flavobacteriia</taxon>
        <taxon>Flavobacteriales</taxon>
        <taxon>Flavobacteriaceae</taxon>
        <taxon>Formosa</taxon>
    </lineage>
</organism>
<evidence type="ECO:0000313" key="3">
    <source>
        <dbReference type="Proteomes" id="UP000324550"/>
    </source>
</evidence>